<dbReference type="PROSITE" id="PS50112">
    <property type="entry name" value="PAS"/>
    <property type="match status" value="1"/>
</dbReference>
<dbReference type="Gene3D" id="3.30.450.20">
    <property type="entry name" value="PAS domain"/>
    <property type="match status" value="2"/>
</dbReference>
<dbReference type="InterPro" id="IPR000700">
    <property type="entry name" value="PAS-assoc_C"/>
</dbReference>
<dbReference type="SMART" id="SM00086">
    <property type="entry name" value="PAC"/>
    <property type="match status" value="1"/>
</dbReference>
<evidence type="ECO:0000259" key="15">
    <source>
        <dbReference type="PROSITE" id="PS50112"/>
    </source>
</evidence>
<dbReference type="PANTHER" id="PTHR43081">
    <property type="entry name" value="ADENYLATE CYCLASE, TERMINAL-DIFFERENTIATION SPECIFIC-RELATED"/>
    <property type="match status" value="1"/>
</dbReference>
<comment type="caution">
    <text evidence="19">The sequence shown here is derived from an EMBL/GenBank/DDBJ whole genome shotgun (WGS) entry which is preliminary data.</text>
</comment>
<evidence type="ECO:0000256" key="7">
    <source>
        <dbReference type="ARBA" id="ARBA00022741"/>
    </source>
</evidence>
<dbReference type="CDD" id="cd07302">
    <property type="entry name" value="CHD"/>
    <property type="match status" value="1"/>
</dbReference>
<dbReference type="InterPro" id="IPR001054">
    <property type="entry name" value="A/G_cyclase"/>
</dbReference>
<keyword evidence="4" id="KW-0597">Phosphoprotein</keyword>
<dbReference type="InterPro" id="IPR035965">
    <property type="entry name" value="PAS-like_dom_sf"/>
</dbReference>
<keyword evidence="5" id="KW-0808">Transferase</keyword>
<dbReference type="GO" id="GO:0000160">
    <property type="term" value="P:phosphorelay signal transduction system"/>
    <property type="evidence" value="ECO:0007669"/>
    <property type="project" value="UniProtKB-KW"/>
</dbReference>
<dbReference type="InterPro" id="IPR000014">
    <property type="entry name" value="PAS"/>
</dbReference>
<dbReference type="InterPro" id="IPR050697">
    <property type="entry name" value="Adenylyl/Guanylyl_Cyclase_3/4"/>
</dbReference>
<dbReference type="Gene3D" id="3.30.70.1230">
    <property type="entry name" value="Nucleotide cyclase"/>
    <property type="match status" value="1"/>
</dbReference>
<evidence type="ECO:0000256" key="6">
    <source>
        <dbReference type="ARBA" id="ARBA00022692"/>
    </source>
</evidence>
<dbReference type="GO" id="GO:0006355">
    <property type="term" value="P:regulation of DNA-templated transcription"/>
    <property type="evidence" value="ECO:0007669"/>
    <property type="project" value="InterPro"/>
</dbReference>
<dbReference type="InterPro" id="IPR029151">
    <property type="entry name" value="Sensor-like_sf"/>
</dbReference>
<dbReference type="SMART" id="SM00044">
    <property type="entry name" value="CYCc"/>
    <property type="match status" value="1"/>
</dbReference>
<keyword evidence="8" id="KW-0418">Kinase</keyword>
<evidence type="ECO:0000259" key="18">
    <source>
        <dbReference type="PROSITE" id="PS50885"/>
    </source>
</evidence>
<dbReference type="SUPFAM" id="SSF55785">
    <property type="entry name" value="PYP-like sensor domain (PAS domain)"/>
    <property type="match status" value="1"/>
</dbReference>
<dbReference type="PROSITE" id="PS50113">
    <property type="entry name" value="PAC"/>
    <property type="match status" value="1"/>
</dbReference>
<feature type="domain" description="PAC" evidence="16">
    <location>
        <begin position="525"/>
        <end position="577"/>
    </location>
</feature>
<evidence type="ECO:0000259" key="16">
    <source>
        <dbReference type="PROSITE" id="PS50113"/>
    </source>
</evidence>
<dbReference type="CDD" id="cd12913">
    <property type="entry name" value="PDC1_MCP_like"/>
    <property type="match status" value="1"/>
</dbReference>
<dbReference type="InterPro" id="IPR029787">
    <property type="entry name" value="Nucleotide_cyclase"/>
</dbReference>
<organism evidence="19 20">
    <name type="scientific">Lusitaniella coriacea LEGE 07157</name>
    <dbReference type="NCBI Taxonomy" id="945747"/>
    <lineage>
        <taxon>Bacteria</taxon>
        <taxon>Bacillati</taxon>
        <taxon>Cyanobacteriota</taxon>
        <taxon>Cyanophyceae</taxon>
        <taxon>Spirulinales</taxon>
        <taxon>Lusitaniellaceae</taxon>
        <taxon>Lusitaniella</taxon>
    </lineage>
</organism>
<feature type="domain" description="Guanylate cyclase" evidence="17">
    <location>
        <begin position="634"/>
        <end position="760"/>
    </location>
</feature>
<sequence length="873" mass="98654">MLANLFNRSIARISRKVPLRPILVIPFVVQIFGAVGLVGYLSFRNGQQAVHQVVDRLSHAIANRIDQHIQDYLDLPHLFQQIEAADIRNDNFNLDDFERLQLKFGSLIQLNDVVDYIYIGTEDGYFLGVQQLPNGETVVKIRNASTEPERVIYQLNEEGERLEPTQAKAYDPRTRPWYKAARQAKTSTWSPIYLSAHLGVLQITPAMPLYDNEGELQGVLGTNLILSEIGKFLQTLEISQSGQAFIIERSGELVASSTTEPTIIETQGQKKRLKAVNSENLLLKFTAEHLSERFATLNTIQQTQQFSFRRNRQRYIVQVSPFRDGRGLDWLIVVTIPEDDFMAQINRNTRTTILLCIAALGIATLVGIQTARWVAKPLQQLNAAAKQLAKGQWDATAIALDRDRVDEVGQLSRSFTWMAEQLRDSFASLETKNSEMQALNAALSASEAQLRQFLNAIPTGVAIIDRDGKPYYINQTGQELLGQGIVEVNPPKSWRAIYHAHLAESEDLYPYDRDPVAKALAGVSARIDDMEIRRDNQILPLEVLGTPIYDEEGNIAYAIAVFQDITERKHAEAERQQLIEDLFEANCNLELALDEQVQLTEATRRFVPNQFLQLLNKQSIVEVELGESVERFMSVLFTDIRGFTTLSEQMNLEDNFQFINGFLSRMEPAILENNGFIDKYIGDAIMALFSHSPDDALKAGIAMLKKLETYNHTRVEAKRPLIKIGIGINTGNLRLGIVGGQFRMDSTAISDSVNLSSRLEGLTKTYGIPLLISHYTFAQLNNPMDFALRLIDRVQVKGKVRKVAVFEVFDADPPELHDAKLKTKTIFEDGLLSYYRGAIEIARQRFNECLQIFPDDTVAQIYLKRCDEFHTKV</sequence>
<keyword evidence="3" id="KW-1003">Cell membrane</keyword>
<keyword evidence="7" id="KW-0547">Nucleotide-binding</keyword>
<dbReference type="InterPro" id="IPR003660">
    <property type="entry name" value="HAMP_dom"/>
</dbReference>
<evidence type="ECO:0000256" key="2">
    <source>
        <dbReference type="ARBA" id="ARBA00005381"/>
    </source>
</evidence>
<feature type="coiled-coil region" evidence="13">
    <location>
        <begin position="419"/>
        <end position="456"/>
    </location>
</feature>
<feature type="domain" description="PAS" evidence="15">
    <location>
        <begin position="446"/>
        <end position="482"/>
    </location>
</feature>
<evidence type="ECO:0000259" key="17">
    <source>
        <dbReference type="PROSITE" id="PS50125"/>
    </source>
</evidence>
<dbReference type="Pfam" id="PF02743">
    <property type="entry name" value="dCache_1"/>
    <property type="match status" value="1"/>
</dbReference>
<evidence type="ECO:0000256" key="14">
    <source>
        <dbReference type="SAM" id="Phobius"/>
    </source>
</evidence>
<dbReference type="PROSITE" id="PS50125">
    <property type="entry name" value="GUANYLATE_CYCLASE_2"/>
    <property type="match status" value="1"/>
</dbReference>
<dbReference type="PANTHER" id="PTHR43081:SF1">
    <property type="entry name" value="ADENYLATE CYCLASE, TERMINAL-DIFFERENTIATION SPECIFIC"/>
    <property type="match status" value="1"/>
</dbReference>
<evidence type="ECO:0000256" key="11">
    <source>
        <dbReference type="ARBA" id="ARBA00023012"/>
    </source>
</evidence>
<dbReference type="GO" id="GO:0016301">
    <property type="term" value="F:kinase activity"/>
    <property type="evidence" value="ECO:0007669"/>
    <property type="project" value="UniProtKB-KW"/>
</dbReference>
<keyword evidence="11" id="KW-0902">Two-component regulatory system</keyword>
<dbReference type="RefSeq" id="WP_194027753.1">
    <property type="nucleotide sequence ID" value="NZ_JADEWZ010000002.1"/>
</dbReference>
<dbReference type="SUPFAM" id="SSF55073">
    <property type="entry name" value="Nucleotide cyclase"/>
    <property type="match status" value="1"/>
</dbReference>
<dbReference type="Pfam" id="PF00211">
    <property type="entry name" value="Guanylate_cyc"/>
    <property type="match status" value="1"/>
</dbReference>
<evidence type="ECO:0000256" key="13">
    <source>
        <dbReference type="SAM" id="Coils"/>
    </source>
</evidence>
<dbReference type="GO" id="GO:0006171">
    <property type="term" value="P:cAMP biosynthetic process"/>
    <property type="evidence" value="ECO:0007669"/>
    <property type="project" value="TreeGrafter"/>
</dbReference>
<dbReference type="PROSITE" id="PS50885">
    <property type="entry name" value="HAMP"/>
    <property type="match status" value="1"/>
</dbReference>
<dbReference type="CDD" id="cd00130">
    <property type="entry name" value="PAS"/>
    <property type="match status" value="1"/>
</dbReference>
<dbReference type="Proteomes" id="UP000654482">
    <property type="component" value="Unassembled WGS sequence"/>
</dbReference>
<dbReference type="InterPro" id="IPR001610">
    <property type="entry name" value="PAC"/>
</dbReference>
<dbReference type="Pfam" id="PF00672">
    <property type="entry name" value="HAMP"/>
    <property type="match status" value="1"/>
</dbReference>
<name>A0A8J7DSS3_9CYAN</name>
<dbReference type="GO" id="GO:0005524">
    <property type="term" value="F:ATP binding"/>
    <property type="evidence" value="ECO:0007669"/>
    <property type="project" value="UniProtKB-KW"/>
</dbReference>
<evidence type="ECO:0000313" key="20">
    <source>
        <dbReference type="Proteomes" id="UP000654482"/>
    </source>
</evidence>
<dbReference type="InterPro" id="IPR033479">
    <property type="entry name" value="dCache_1"/>
</dbReference>
<keyword evidence="13" id="KW-0175">Coiled coil</keyword>
<dbReference type="EMBL" id="JADEWZ010000002">
    <property type="protein sequence ID" value="MBE9114667.1"/>
    <property type="molecule type" value="Genomic_DNA"/>
</dbReference>
<evidence type="ECO:0000256" key="10">
    <source>
        <dbReference type="ARBA" id="ARBA00022989"/>
    </source>
</evidence>
<comment type="subcellular location">
    <subcellularLocation>
        <location evidence="1">Cell membrane</location>
        <topology evidence="1">Multi-pass membrane protein</topology>
    </subcellularLocation>
</comment>
<dbReference type="SUPFAM" id="SSF158472">
    <property type="entry name" value="HAMP domain-like"/>
    <property type="match status" value="1"/>
</dbReference>
<dbReference type="GO" id="GO:0004016">
    <property type="term" value="F:adenylate cyclase activity"/>
    <property type="evidence" value="ECO:0007669"/>
    <property type="project" value="UniProtKB-ARBA"/>
</dbReference>
<dbReference type="NCBIfam" id="TIGR00229">
    <property type="entry name" value="sensory_box"/>
    <property type="match status" value="1"/>
</dbReference>
<evidence type="ECO:0000256" key="9">
    <source>
        <dbReference type="ARBA" id="ARBA00022840"/>
    </source>
</evidence>
<reference evidence="19" key="1">
    <citation type="submission" date="2020-10" db="EMBL/GenBank/DDBJ databases">
        <authorList>
            <person name="Castelo-Branco R."/>
            <person name="Eusebio N."/>
            <person name="Adriana R."/>
            <person name="Vieira A."/>
            <person name="Brugerolle De Fraissinette N."/>
            <person name="Rezende De Castro R."/>
            <person name="Schneider M.P."/>
            <person name="Vasconcelos V."/>
            <person name="Leao P.N."/>
        </authorList>
    </citation>
    <scope>NUCLEOTIDE SEQUENCE</scope>
    <source>
        <strain evidence="19">LEGE 07157</strain>
    </source>
</reference>
<keyword evidence="12 14" id="KW-0472">Membrane</keyword>
<dbReference type="CDD" id="cd06225">
    <property type="entry name" value="HAMP"/>
    <property type="match status" value="1"/>
</dbReference>
<evidence type="ECO:0000256" key="8">
    <source>
        <dbReference type="ARBA" id="ARBA00022777"/>
    </source>
</evidence>
<accession>A0A8J7DSS3</accession>
<dbReference type="InterPro" id="IPR013767">
    <property type="entry name" value="PAS_fold"/>
</dbReference>
<dbReference type="Gene3D" id="6.10.340.10">
    <property type="match status" value="1"/>
</dbReference>
<evidence type="ECO:0000256" key="3">
    <source>
        <dbReference type="ARBA" id="ARBA00022475"/>
    </source>
</evidence>
<evidence type="ECO:0000313" key="19">
    <source>
        <dbReference type="EMBL" id="MBE9114667.1"/>
    </source>
</evidence>
<protein>
    <submittedName>
        <fullName evidence="19">PAS domain S-box protein</fullName>
    </submittedName>
</protein>
<keyword evidence="10 14" id="KW-1133">Transmembrane helix</keyword>
<dbReference type="Pfam" id="PF00989">
    <property type="entry name" value="PAS"/>
    <property type="match status" value="1"/>
</dbReference>
<dbReference type="GO" id="GO:0005886">
    <property type="term" value="C:plasma membrane"/>
    <property type="evidence" value="ECO:0007669"/>
    <property type="project" value="UniProtKB-SubCell"/>
</dbReference>
<comment type="similarity">
    <text evidence="2">Belongs to the adenylyl cyclase class-3 family.</text>
</comment>
<dbReference type="AlphaFoldDB" id="A0A8J7DSS3"/>
<feature type="transmembrane region" description="Helical" evidence="14">
    <location>
        <begin position="21"/>
        <end position="43"/>
    </location>
</feature>
<dbReference type="SMART" id="SM00304">
    <property type="entry name" value="HAMP"/>
    <property type="match status" value="1"/>
</dbReference>
<evidence type="ECO:0000256" key="1">
    <source>
        <dbReference type="ARBA" id="ARBA00004651"/>
    </source>
</evidence>
<gene>
    <name evidence="19" type="ORF">IQ249_02035</name>
</gene>
<dbReference type="SUPFAM" id="SSF103190">
    <property type="entry name" value="Sensory domain-like"/>
    <property type="match status" value="1"/>
</dbReference>
<evidence type="ECO:0000256" key="5">
    <source>
        <dbReference type="ARBA" id="ARBA00022679"/>
    </source>
</evidence>
<evidence type="ECO:0000256" key="12">
    <source>
        <dbReference type="ARBA" id="ARBA00023136"/>
    </source>
</evidence>
<keyword evidence="20" id="KW-1185">Reference proteome</keyword>
<proteinExistence type="inferred from homology"/>
<evidence type="ECO:0000256" key="4">
    <source>
        <dbReference type="ARBA" id="ARBA00022553"/>
    </source>
</evidence>
<feature type="domain" description="HAMP" evidence="18">
    <location>
        <begin position="372"/>
        <end position="427"/>
    </location>
</feature>
<keyword evidence="9" id="KW-0067">ATP-binding</keyword>
<keyword evidence="6 14" id="KW-0812">Transmembrane</keyword>